<evidence type="ECO:0000256" key="8">
    <source>
        <dbReference type="SAM" id="SignalP"/>
    </source>
</evidence>
<evidence type="ECO:0000256" key="6">
    <source>
        <dbReference type="SAM" id="MobiDB-lite"/>
    </source>
</evidence>
<dbReference type="InterPro" id="IPR005052">
    <property type="entry name" value="Lectin_leg"/>
</dbReference>
<dbReference type="PROSITE" id="PS51328">
    <property type="entry name" value="L_LECTIN_LIKE"/>
    <property type="match status" value="1"/>
</dbReference>
<dbReference type="GO" id="GO:0005793">
    <property type="term" value="C:endoplasmic reticulum-Golgi intermediate compartment"/>
    <property type="evidence" value="ECO:0007669"/>
    <property type="project" value="TreeGrafter"/>
</dbReference>
<evidence type="ECO:0000313" key="11">
    <source>
        <dbReference type="Proteomes" id="UP000738325"/>
    </source>
</evidence>
<proteinExistence type="predicted"/>
<evidence type="ECO:0000256" key="7">
    <source>
        <dbReference type="SAM" id="Phobius"/>
    </source>
</evidence>
<evidence type="ECO:0000259" key="9">
    <source>
        <dbReference type="PROSITE" id="PS51328"/>
    </source>
</evidence>
<dbReference type="GO" id="GO:0000139">
    <property type="term" value="C:Golgi membrane"/>
    <property type="evidence" value="ECO:0007669"/>
    <property type="project" value="TreeGrafter"/>
</dbReference>
<evidence type="ECO:0000256" key="1">
    <source>
        <dbReference type="ARBA" id="ARBA00004479"/>
    </source>
</evidence>
<evidence type="ECO:0000256" key="2">
    <source>
        <dbReference type="ARBA" id="ARBA00022692"/>
    </source>
</evidence>
<feature type="region of interest" description="Disordered" evidence="6">
    <location>
        <begin position="19"/>
        <end position="41"/>
    </location>
</feature>
<name>A0A9P6UUT3_9FUNG</name>
<dbReference type="InterPro" id="IPR051136">
    <property type="entry name" value="Intracellular_Lectin-GPT"/>
</dbReference>
<dbReference type="GO" id="GO:0005789">
    <property type="term" value="C:endoplasmic reticulum membrane"/>
    <property type="evidence" value="ECO:0007669"/>
    <property type="project" value="TreeGrafter"/>
</dbReference>
<dbReference type="EMBL" id="JAAAIP010000294">
    <property type="protein sequence ID" value="KAG0320151.1"/>
    <property type="molecule type" value="Genomic_DNA"/>
</dbReference>
<comment type="subcellular location">
    <subcellularLocation>
        <location evidence="1">Membrane</location>
        <topology evidence="1">Single-pass type I membrane protein</topology>
    </subcellularLocation>
</comment>
<dbReference type="SUPFAM" id="SSF49899">
    <property type="entry name" value="Concanavalin A-like lectins/glucanases"/>
    <property type="match status" value="1"/>
</dbReference>
<feature type="chain" id="PRO_5040214770" description="L-type lectin-like domain-containing protein" evidence="8">
    <location>
        <begin position="21"/>
        <end position="470"/>
    </location>
</feature>
<dbReference type="GO" id="GO:0030134">
    <property type="term" value="C:COPII-coated ER to Golgi transport vesicle"/>
    <property type="evidence" value="ECO:0007669"/>
    <property type="project" value="TreeGrafter"/>
</dbReference>
<dbReference type="AlphaFoldDB" id="A0A9P6UUT3"/>
<gene>
    <name evidence="10" type="ORF">BGZ99_004673</name>
</gene>
<keyword evidence="3 8" id="KW-0732">Signal</keyword>
<comment type="caution">
    <text evidence="10">The sequence shown here is derived from an EMBL/GenBank/DDBJ whole genome shotgun (WGS) entry which is preliminary data.</text>
</comment>
<keyword evidence="5 7" id="KW-0472">Membrane</keyword>
<sequence>MKTGILLLPILFLSTVTAWGKEPPPKPPQDDHEHPAEGRRHDYKQSLKKPFLHNGTLPFWDHHGNTFVATDFIRLAPSVPGLQGSVWRSSPNTYKDWEVEFAFRVHGPSHVGGRGMAFWYTEDRAVSGPVFGNRDKWTGLGFFMDTSDLATKRIPPIMYGMMNDGTKEIPKVPVAGGIGACIRDYKNSPVPAVIRVSYIDQTLKISADTHYKGHKMTTCFERKDVVLPTGYYFGMSATTSATGVPDDHDLYSFEVYEVNPPPKSQKILRPHEAEMIKKGGEVTIDEEDKKIFENVQKIVVEQEAIDREEIDGPSTLTAAQVAATVADTQQRIVESLETIHNKLEALGAPMQPQESTAKSLGEINQKVASMAASLRAMENVVQGLVEHIKSNSGDGVDITKVLKDELHTLNNKMEQMDSRQSYQHQVTQTRLVSSRSWMTYVVFLIILQAAAVMVYSWYKKRLEMSHKKFI</sequence>
<reference evidence="10" key="1">
    <citation type="journal article" date="2020" name="Fungal Divers.">
        <title>Resolving the Mortierellaceae phylogeny through synthesis of multi-gene phylogenetics and phylogenomics.</title>
        <authorList>
            <person name="Vandepol N."/>
            <person name="Liber J."/>
            <person name="Desiro A."/>
            <person name="Na H."/>
            <person name="Kennedy M."/>
            <person name="Barry K."/>
            <person name="Grigoriev I.V."/>
            <person name="Miller A.N."/>
            <person name="O'Donnell K."/>
            <person name="Stajich J.E."/>
            <person name="Bonito G."/>
        </authorList>
    </citation>
    <scope>NUCLEOTIDE SEQUENCE</scope>
    <source>
        <strain evidence="10">REB-010B</strain>
    </source>
</reference>
<feature type="domain" description="L-type lectin-like" evidence="9">
    <location>
        <begin position="39"/>
        <end position="258"/>
    </location>
</feature>
<dbReference type="OrthoDB" id="10265193at2759"/>
<dbReference type="InterPro" id="IPR013320">
    <property type="entry name" value="ConA-like_dom_sf"/>
</dbReference>
<feature type="signal peptide" evidence="8">
    <location>
        <begin position="1"/>
        <end position="20"/>
    </location>
</feature>
<evidence type="ECO:0000313" key="10">
    <source>
        <dbReference type="EMBL" id="KAG0320151.1"/>
    </source>
</evidence>
<protein>
    <recommendedName>
        <fullName evidence="9">L-type lectin-like domain-containing protein</fullName>
    </recommendedName>
</protein>
<accession>A0A9P6UUT3</accession>
<keyword evidence="11" id="KW-1185">Reference proteome</keyword>
<dbReference type="Gene3D" id="2.60.120.200">
    <property type="match status" value="1"/>
</dbReference>
<dbReference type="Proteomes" id="UP000738325">
    <property type="component" value="Unassembled WGS sequence"/>
</dbReference>
<dbReference type="PANTHER" id="PTHR12223:SF28">
    <property type="entry name" value="LECTIN, MANNOSE BINDING 1 LIKE"/>
    <property type="match status" value="1"/>
</dbReference>
<dbReference type="Pfam" id="PF03388">
    <property type="entry name" value="Lectin_leg-like"/>
    <property type="match status" value="1"/>
</dbReference>
<evidence type="ECO:0000256" key="5">
    <source>
        <dbReference type="ARBA" id="ARBA00023136"/>
    </source>
</evidence>
<dbReference type="PANTHER" id="PTHR12223">
    <property type="entry name" value="VESICULAR MANNOSE-BINDING LECTIN"/>
    <property type="match status" value="1"/>
</dbReference>
<dbReference type="GO" id="GO:0005537">
    <property type="term" value="F:D-mannose binding"/>
    <property type="evidence" value="ECO:0007669"/>
    <property type="project" value="TreeGrafter"/>
</dbReference>
<dbReference type="GO" id="GO:0006888">
    <property type="term" value="P:endoplasmic reticulum to Golgi vesicle-mediated transport"/>
    <property type="evidence" value="ECO:0007669"/>
    <property type="project" value="TreeGrafter"/>
</dbReference>
<keyword evidence="4 7" id="KW-1133">Transmembrane helix</keyword>
<evidence type="ECO:0000256" key="4">
    <source>
        <dbReference type="ARBA" id="ARBA00022989"/>
    </source>
</evidence>
<evidence type="ECO:0000256" key="3">
    <source>
        <dbReference type="ARBA" id="ARBA00022729"/>
    </source>
</evidence>
<feature type="compositionally biased region" description="Basic and acidic residues" evidence="6">
    <location>
        <begin position="28"/>
        <end position="41"/>
    </location>
</feature>
<keyword evidence="2 7" id="KW-0812">Transmembrane</keyword>
<feature type="transmembrane region" description="Helical" evidence="7">
    <location>
        <begin position="437"/>
        <end position="458"/>
    </location>
</feature>
<organism evidence="10 11">
    <name type="scientific">Dissophora globulifera</name>
    <dbReference type="NCBI Taxonomy" id="979702"/>
    <lineage>
        <taxon>Eukaryota</taxon>
        <taxon>Fungi</taxon>
        <taxon>Fungi incertae sedis</taxon>
        <taxon>Mucoromycota</taxon>
        <taxon>Mortierellomycotina</taxon>
        <taxon>Mortierellomycetes</taxon>
        <taxon>Mortierellales</taxon>
        <taxon>Mortierellaceae</taxon>
        <taxon>Dissophora</taxon>
    </lineage>
</organism>